<comment type="caution">
    <text evidence="1">The sequence shown here is derived from an EMBL/GenBank/DDBJ whole genome shotgun (WGS) entry which is preliminary data.</text>
</comment>
<gene>
    <name evidence="1" type="ORF">B0I18_11182</name>
</gene>
<keyword evidence="2" id="KW-1185">Reference proteome</keyword>
<reference evidence="1 2" key="1">
    <citation type="submission" date="2018-03" db="EMBL/GenBank/DDBJ databases">
        <title>Genomic Encyclopedia of Type Strains, Phase III (KMG-III): the genomes of soil and plant-associated and newly described type strains.</title>
        <authorList>
            <person name="Whitman W."/>
        </authorList>
    </citation>
    <scope>NUCLEOTIDE SEQUENCE [LARGE SCALE GENOMIC DNA]</scope>
    <source>
        <strain evidence="1 2">CGMCC 1.12700</strain>
    </source>
</reference>
<accession>A0A2P8CX75</accession>
<dbReference type="EMBL" id="PYGD01000011">
    <property type="protein sequence ID" value="PSK89527.1"/>
    <property type="molecule type" value="Genomic_DNA"/>
</dbReference>
<evidence type="ECO:0000313" key="1">
    <source>
        <dbReference type="EMBL" id="PSK89527.1"/>
    </source>
</evidence>
<proteinExistence type="predicted"/>
<protein>
    <submittedName>
        <fullName evidence="1">Uncharacterized protein</fullName>
    </submittedName>
</protein>
<name>A0A2P8CX75_9BACT</name>
<evidence type="ECO:0000313" key="2">
    <source>
        <dbReference type="Proteomes" id="UP000240572"/>
    </source>
</evidence>
<dbReference type="AlphaFoldDB" id="A0A2P8CX75"/>
<sequence>MDPLIQGKSKNSATAHLLCYCKQTSPAKAKPLTGATYRVVEPNDFHELHTLKSRHI</sequence>
<dbReference type="Proteomes" id="UP000240572">
    <property type="component" value="Unassembled WGS sequence"/>
</dbReference>
<organism evidence="1 2">
    <name type="scientific">Taibaiella chishuiensis</name>
    <dbReference type="NCBI Taxonomy" id="1434707"/>
    <lineage>
        <taxon>Bacteria</taxon>
        <taxon>Pseudomonadati</taxon>
        <taxon>Bacteroidota</taxon>
        <taxon>Chitinophagia</taxon>
        <taxon>Chitinophagales</taxon>
        <taxon>Chitinophagaceae</taxon>
        <taxon>Taibaiella</taxon>
    </lineage>
</organism>